<dbReference type="SMART" id="SM00184">
    <property type="entry name" value="RING"/>
    <property type="match status" value="1"/>
</dbReference>
<feature type="region of interest" description="Disordered" evidence="13">
    <location>
        <begin position="131"/>
        <end position="157"/>
    </location>
</feature>
<organism evidence="15 16">
    <name type="scientific">Cinchona calisaya</name>
    <dbReference type="NCBI Taxonomy" id="153742"/>
    <lineage>
        <taxon>Eukaryota</taxon>
        <taxon>Viridiplantae</taxon>
        <taxon>Streptophyta</taxon>
        <taxon>Embryophyta</taxon>
        <taxon>Tracheophyta</taxon>
        <taxon>Spermatophyta</taxon>
        <taxon>Magnoliopsida</taxon>
        <taxon>eudicotyledons</taxon>
        <taxon>Gunneridae</taxon>
        <taxon>Pentapetalae</taxon>
        <taxon>asterids</taxon>
        <taxon>lamiids</taxon>
        <taxon>Gentianales</taxon>
        <taxon>Rubiaceae</taxon>
        <taxon>Cinchonoideae</taxon>
        <taxon>Cinchoneae</taxon>
        <taxon>Cinchona</taxon>
    </lineage>
</organism>
<evidence type="ECO:0000313" key="15">
    <source>
        <dbReference type="EMBL" id="KAL3526037.1"/>
    </source>
</evidence>
<dbReference type="PANTHER" id="PTHR45768">
    <property type="entry name" value="E3 UBIQUITIN-PROTEIN LIGASE RNF13-LIKE"/>
    <property type="match status" value="1"/>
</dbReference>
<dbReference type="GO" id="GO:0016740">
    <property type="term" value="F:transferase activity"/>
    <property type="evidence" value="ECO:0007669"/>
    <property type="project" value="UniProtKB-KW"/>
</dbReference>
<comment type="pathway">
    <text evidence="2">Protein modification; protein ubiquitination.</text>
</comment>
<evidence type="ECO:0000256" key="10">
    <source>
        <dbReference type="ARBA" id="ARBA00023136"/>
    </source>
</evidence>
<name>A0ABD3A6E4_9GENT</name>
<sequence length="185" mass="20553">MMQQRGRSLGSTSMSKEDLEKLPCFDFKAKELKGSSRTSSTSPVDCAVCLENFKVGEKCRLLPLCRHSFHAECVDMWLLRTPICPICRASADFTRVAEESNQNGDIGYQLRNYSQMRNESEHFMEAAFETGAGDQPRDDQTVMGSTQSSETGTPANGSYVSETVAMEMRGSQLAAEFEARVHQTV</sequence>
<reference evidence="15 16" key="1">
    <citation type="submission" date="2024-11" db="EMBL/GenBank/DDBJ databases">
        <title>A near-complete genome assembly of Cinchona calisaya.</title>
        <authorList>
            <person name="Lian D.C."/>
            <person name="Zhao X.W."/>
            <person name="Wei L."/>
        </authorList>
    </citation>
    <scope>NUCLEOTIDE SEQUENCE [LARGE SCALE GENOMIC DNA]</scope>
    <source>
        <tissue evidence="15">Nenye</tissue>
    </source>
</reference>
<keyword evidence="7" id="KW-0833">Ubl conjugation pathway</keyword>
<evidence type="ECO:0000256" key="3">
    <source>
        <dbReference type="ARBA" id="ARBA00022679"/>
    </source>
</evidence>
<keyword evidence="8" id="KW-0862">Zinc</keyword>
<keyword evidence="9" id="KW-1133">Transmembrane helix</keyword>
<evidence type="ECO:0000256" key="11">
    <source>
        <dbReference type="ARBA" id="ARBA00024209"/>
    </source>
</evidence>
<evidence type="ECO:0000256" key="5">
    <source>
        <dbReference type="ARBA" id="ARBA00022723"/>
    </source>
</evidence>
<keyword evidence="10" id="KW-0472">Membrane</keyword>
<keyword evidence="6 12" id="KW-0863">Zinc-finger</keyword>
<dbReference type="AlphaFoldDB" id="A0ABD3A6E4"/>
<feature type="domain" description="RING-type" evidence="14">
    <location>
        <begin position="46"/>
        <end position="88"/>
    </location>
</feature>
<keyword evidence="4" id="KW-0812">Transmembrane</keyword>
<dbReference type="SUPFAM" id="SSF57850">
    <property type="entry name" value="RING/U-box"/>
    <property type="match status" value="1"/>
</dbReference>
<dbReference type="GO" id="GO:0008270">
    <property type="term" value="F:zinc ion binding"/>
    <property type="evidence" value="ECO:0007669"/>
    <property type="project" value="UniProtKB-KW"/>
</dbReference>
<comment type="caution">
    <text evidence="15">The sequence shown here is derived from an EMBL/GenBank/DDBJ whole genome shotgun (WGS) entry which is preliminary data.</text>
</comment>
<dbReference type="Proteomes" id="UP001630127">
    <property type="component" value="Unassembled WGS sequence"/>
</dbReference>
<dbReference type="PANTHER" id="PTHR45768:SF61">
    <property type="entry name" value="RING-H2 FINGER PROTEIN ATL18"/>
    <property type="match status" value="1"/>
</dbReference>
<evidence type="ECO:0000256" key="7">
    <source>
        <dbReference type="ARBA" id="ARBA00022786"/>
    </source>
</evidence>
<keyword evidence="3" id="KW-0808">Transferase</keyword>
<evidence type="ECO:0000256" key="13">
    <source>
        <dbReference type="SAM" id="MobiDB-lite"/>
    </source>
</evidence>
<dbReference type="PROSITE" id="PS50089">
    <property type="entry name" value="ZF_RING_2"/>
    <property type="match status" value="1"/>
</dbReference>
<dbReference type="InterPro" id="IPR013083">
    <property type="entry name" value="Znf_RING/FYVE/PHD"/>
</dbReference>
<comment type="similarity">
    <text evidence="11">Belongs to the RING-type zinc finger family. ATL subfamily.</text>
</comment>
<evidence type="ECO:0000256" key="1">
    <source>
        <dbReference type="ARBA" id="ARBA00004167"/>
    </source>
</evidence>
<accession>A0ABD3A6E4</accession>
<dbReference type="Gene3D" id="3.30.40.10">
    <property type="entry name" value="Zinc/RING finger domain, C3HC4 (zinc finger)"/>
    <property type="match status" value="1"/>
</dbReference>
<comment type="subcellular location">
    <subcellularLocation>
        <location evidence="1">Membrane</location>
        <topology evidence="1">Single-pass membrane protein</topology>
    </subcellularLocation>
</comment>
<evidence type="ECO:0000256" key="4">
    <source>
        <dbReference type="ARBA" id="ARBA00022692"/>
    </source>
</evidence>
<dbReference type="EMBL" id="JBJUIK010000006">
    <property type="protein sequence ID" value="KAL3526037.1"/>
    <property type="molecule type" value="Genomic_DNA"/>
</dbReference>
<dbReference type="InterPro" id="IPR001841">
    <property type="entry name" value="Znf_RING"/>
</dbReference>
<evidence type="ECO:0000256" key="2">
    <source>
        <dbReference type="ARBA" id="ARBA00004906"/>
    </source>
</evidence>
<dbReference type="GO" id="GO:0016020">
    <property type="term" value="C:membrane"/>
    <property type="evidence" value="ECO:0007669"/>
    <property type="project" value="UniProtKB-SubCell"/>
</dbReference>
<feature type="compositionally biased region" description="Polar residues" evidence="13">
    <location>
        <begin position="142"/>
        <end position="157"/>
    </location>
</feature>
<keyword evidence="16" id="KW-1185">Reference proteome</keyword>
<gene>
    <name evidence="15" type="ORF">ACH5RR_014409</name>
</gene>
<protein>
    <recommendedName>
        <fullName evidence="14">RING-type domain-containing protein</fullName>
    </recommendedName>
</protein>
<dbReference type="Pfam" id="PF13639">
    <property type="entry name" value="zf-RING_2"/>
    <property type="match status" value="1"/>
</dbReference>
<keyword evidence="5" id="KW-0479">Metal-binding</keyword>
<evidence type="ECO:0000256" key="6">
    <source>
        <dbReference type="ARBA" id="ARBA00022771"/>
    </source>
</evidence>
<evidence type="ECO:0000259" key="14">
    <source>
        <dbReference type="PROSITE" id="PS50089"/>
    </source>
</evidence>
<evidence type="ECO:0000313" key="16">
    <source>
        <dbReference type="Proteomes" id="UP001630127"/>
    </source>
</evidence>
<evidence type="ECO:0000256" key="12">
    <source>
        <dbReference type="PROSITE-ProRule" id="PRU00175"/>
    </source>
</evidence>
<evidence type="ECO:0000256" key="8">
    <source>
        <dbReference type="ARBA" id="ARBA00022833"/>
    </source>
</evidence>
<dbReference type="CDD" id="cd16461">
    <property type="entry name" value="RING-H2_EL5-like"/>
    <property type="match status" value="1"/>
</dbReference>
<proteinExistence type="inferred from homology"/>
<evidence type="ECO:0000256" key="9">
    <source>
        <dbReference type="ARBA" id="ARBA00022989"/>
    </source>
</evidence>